<dbReference type="AlphaFoldDB" id="A0AAT9FKE5"/>
<evidence type="ECO:0000313" key="1">
    <source>
        <dbReference type="EMBL" id="BDS06476.1"/>
    </source>
</evidence>
<gene>
    <name evidence="1" type="ORF">NT6N_15160</name>
</gene>
<proteinExistence type="predicted"/>
<organism evidence="1">
    <name type="scientific">Oceaniferula spumae</name>
    <dbReference type="NCBI Taxonomy" id="2979115"/>
    <lineage>
        <taxon>Bacteria</taxon>
        <taxon>Pseudomonadati</taxon>
        <taxon>Verrucomicrobiota</taxon>
        <taxon>Verrucomicrobiia</taxon>
        <taxon>Verrucomicrobiales</taxon>
        <taxon>Verrucomicrobiaceae</taxon>
        <taxon>Oceaniferula</taxon>
    </lineage>
</organism>
<sequence>MLLRIFTLLLPFLIITQPVLADQKAPFKISYRITSLVPIQGKSYTNKIGGDSVAIAKLHVSKPINAELREGGFLDFFEDTAKPETPPAFSVKFPQSSNSGDLLIIMLSNKGKVKYLLHDLNALRIPGGGQYVHNLLVSPIAVQCGKDQKPVVIPGKQQKVIAAPKKDKVIQSVFYKTEKQAYQKFSSNLYFKDKKSRYIVFCHQENGKKSPSLTQIAVYDQPPVEDKP</sequence>
<protein>
    <submittedName>
        <fullName evidence="1">Uncharacterized protein</fullName>
    </submittedName>
</protein>
<reference evidence="1" key="1">
    <citation type="submission" date="2024-07" db="EMBL/GenBank/DDBJ databases">
        <title>Complete genome sequence of Verrucomicrobiaceae bacterium NT6N.</title>
        <authorList>
            <person name="Huang C."/>
            <person name="Takami H."/>
            <person name="Hamasaki K."/>
        </authorList>
    </citation>
    <scope>NUCLEOTIDE SEQUENCE</scope>
    <source>
        <strain evidence="1">NT6N</strain>
    </source>
</reference>
<dbReference type="EMBL" id="AP026866">
    <property type="protein sequence ID" value="BDS06476.1"/>
    <property type="molecule type" value="Genomic_DNA"/>
</dbReference>
<accession>A0AAT9FKE5</accession>
<name>A0AAT9FKE5_9BACT</name>
<dbReference type="KEGG" id="osu:NT6N_15160"/>